<gene>
    <name evidence="1" type="ORF">KS407_19120</name>
</gene>
<organism evidence="1 2">
    <name type="scientific">Evansella alkalicola</name>
    <dbReference type="NCBI Taxonomy" id="745819"/>
    <lineage>
        <taxon>Bacteria</taxon>
        <taxon>Bacillati</taxon>
        <taxon>Bacillota</taxon>
        <taxon>Bacilli</taxon>
        <taxon>Bacillales</taxon>
        <taxon>Bacillaceae</taxon>
        <taxon>Evansella</taxon>
    </lineage>
</organism>
<dbReference type="EMBL" id="JAHQCR010000081">
    <property type="protein sequence ID" value="MBU9723532.1"/>
    <property type="molecule type" value="Genomic_DNA"/>
</dbReference>
<keyword evidence="2" id="KW-1185">Reference proteome</keyword>
<dbReference type="RefSeq" id="WP_088073886.1">
    <property type="nucleotide sequence ID" value="NZ_JAHQCR010000081.1"/>
</dbReference>
<evidence type="ECO:0000313" key="1">
    <source>
        <dbReference type="EMBL" id="MBU9723532.1"/>
    </source>
</evidence>
<comment type="caution">
    <text evidence="1">The sequence shown here is derived from an EMBL/GenBank/DDBJ whole genome shotgun (WGS) entry which is preliminary data.</text>
</comment>
<name>A0ABS6JZ77_9BACI</name>
<reference evidence="1 2" key="1">
    <citation type="submission" date="2021-06" db="EMBL/GenBank/DDBJ databases">
        <title>Bacillus sp. RD4P76, an endophyte from a halophyte.</title>
        <authorList>
            <person name="Sun J.-Q."/>
        </authorList>
    </citation>
    <scope>NUCLEOTIDE SEQUENCE [LARGE SCALE GENOMIC DNA]</scope>
    <source>
        <strain evidence="1 2">JCM 17098</strain>
    </source>
</reference>
<proteinExistence type="predicted"/>
<evidence type="ECO:0000313" key="2">
    <source>
        <dbReference type="Proteomes" id="UP000790580"/>
    </source>
</evidence>
<protein>
    <submittedName>
        <fullName evidence="1">Uncharacterized protein</fullName>
    </submittedName>
</protein>
<accession>A0ABS6JZ77</accession>
<sequence length="138" mass="16378">MNERWERYEPTKGLSRKYYINSITDSINCFQIILSDDNDENNKVEVLFKDSVHAYRSTDESFNLKMMNSIDESYGTEFYSNWTFFKVKNSEYIQWISEQSYGISDSQQLLHFCFIASDSILDVIAAYEPRVQKITENR</sequence>
<dbReference type="Proteomes" id="UP000790580">
    <property type="component" value="Unassembled WGS sequence"/>
</dbReference>